<sequence>MGSTVGVLVLVALLVALHVGVAHSEDVARACGRLNDRLHRARRPEPAGRPIELIAVDARRLRVRYRYPPRGLRFAKYEGLRCAYDAVLAEACRALGHEHLFDVLPPGSERDAERCRIELLLDDFGFHLDDAA</sequence>
<comment type="caution">
    <text evidence="1">The sequence shown here is derived from an EMBL/GenBank/DDBJ whole genome shotgun (WGS) entry which is preliminary data.</text>
</comment>
<keyword evidence="2" id="KW-1185">Reference proteome</keyword>
<proteinExistence type="predicted"/>
<gene>
    <name evidence="1" type="ORF">FB382_000333</name>
</gene>
<evidence type="ECO:0000313" key="1">
    <source>
        <dbReference type="EMBL" id="MBA8802042.1"/>
    </source>
</evidence>
<reference evidence="1 2" key="1">
    <citation type="submission" date="2020-07" db="EMBL/GenBank/DDBJ databases">
        <title>Sequencing the genomes of 1000 actinobacteria strains.</title>
        <authorList>
            <person name="Klenk H.-P."/>
        </authorList>
    </citation>
    <scope>NUCLEOTIDE SEQUENCE [LARGE SCALE GENOMIC DNA]</scope>
    <source>
        <strain evidence="1 2">DSM 21349</strain>
    </source>
</reference>
<protein>
    <submittedName>
        <fullName evidence="1">Uncharacterized protein</fullName>
    </submittedName>
</protein>
<organism evidence="1 2">
    <name type="scientific">Nocardioides ginsengisegetis</name>
    <dbReference type="NCBI Taxonomy" id="661491"/>
    <lineage>
        <taxon>Bacteria</taxon>
        <taxon>Bacillati</taxon>
        <taxon>Actinomycetota</taxon>
        <taxon>Actinomycetes</taxon>
        <taxon>Propionibacteriales</taxon>
        <taxon>Nocardioidaceae</taxon>
        <taxon>Nocardioides</taxon>
    </lineage>
</organism>
<dbReference type="Proteomes" id="UP000580910">
    <property type="component" value="Unassembled WGS sequence"/>
</dbReference>
<evidence type="ECO:0000313" key="2">
    <source>
        <dbReference type="Proteomes" id="UP000580910"/>
    </source>
</evidence>
<name>A0A7W3IWP6_9ACTN</name>
<dbReference type="RefSeq" id="WP_182536252.1">
    <property type="nucleotide sequence ID" value="NZ_JACGXA010000001.1"/>
</dbReference>
<accession>A0A7W3IWP6</accession>
<dbReference type="EMBL" id="JACGXA010000001">
    <property type="protein sequence ID" value="MBA8802042.1"/>
    <property type="molecule type" value="Genomic_DNA"/>
</dbReference>
<dbReference type="AlphaFoldDB" id="A0A7W3IWP6"/>